<geneLocation type="mitochondrion" evidence="1"/>
<proteinExistence type="predicted"/>
<accession>A0A3P3YGK8</accession>
<dbReference type="AlphaFoldDB" id="A0A3P3YGK8"/>
<evidence type="ECO:0000313" key="2">
    <source>
        <dbReference type="Proteomes" id="UP000290189"/>
    </source>
</evidence>
<name>A0A3P3YGK8_PLABS</name>
<dbReference type="EMBL" id="OVEO01000011">
    <property type="protein sequence ID" value="SPQ99317.1"/>
    <property type="molecule type" value="Genomic_DNA"/>
</dbReference>
<dbReference type="Proteomes" id="UP000290189">
    <property type="component" value="Unassembled WGS sequence"/>
</dbReference>
<evidence type="ECO:0000313" key="1">
    <source>
        <dbReference type="EMBL" id="SPQ99317.1"/>
    </source>
</evidence>
<gene>
    <name evidence="1" type="ORF">PLBR_LOCUS6532</name>
</gene>
<protein>
    <submittedName>
        <fullName evidence="1">Uncharacterized protein</fullName>
    </submittedName>
</protein>
<sequence>MSRKRKRECDAPPERLEPDAEDLMGRRRVARISGQEISMMNTLARLHDTLADVMHAFPVELTTLKNKTPRAMFIACYTTAFLDTPIVGLPRDVRRPASRVRSRVRRHLLPLLSYFAGSIVPSRPAADDVVAMVEWRRTLKLLAIRAEMGAVQWITERTGHPKRTAGAIIAWLEENDARPWLA</sequence>
<organism evidence="1 2">
    <name type="scientific">Plasmodiophora brassicae</name>
    <name type="common">Clubroot disease agent</name>
    <dbReference type="NCBI Taxonomy" id="37360"/>
    <lineage>
        <taxon>Eukaryota</taxon>
        <taxon>Sar</taxon>
        <taxon>Rhizaria</taxon>
        <taxon>Endomyxa</taxon>
        <taxon>Phytomyxea</taxon>
        <taxon>Plasmodiophorida</taxon>
        <taxon>Plasmodiophoridae</taxon>
        <taxon>Plasmodiophora</taxon>
    </lineage>
</organism>
<reference evidence="1 2" key="1">
    <citation type="submission" date="2018-03" db="EMBL/GenBank/DDBJ databases">
        <authorList>
            <person name="Fogelqvist J."/>
        </authorList>
    </citation>
    <scope>NUCLEOTIDE SEQUENCE [LARGE SCALE GENOMIC DNA]</scope>
</reference>
<keyword evidence="1" id="KW-0496">Mitochondrion</keyword>